<comment type="function">
    <text evidence="6">Responsible for synthesis of pseudouridine from uracil.</text>
</comment>
<dbReference type="InterPro" id="IPR006145">
    <property type="entry name" value="PsdUridine_synth_RsuA/RluA"/>
</dbReference>
<evidence type="ECO:0000313" key="9">
    <source>
        <dbReference type="Proteomes" id="UP000250079"/>
    </source>
</evidence>
<dbReference type="Pfam" id="PF00849">
    <property type="entry name" value="PseudoU_synth_2"/>
    <property type="match status" value="1"/>
</dbReference>
<protein>
    <recommendedName>
        <fullName evidence="6">Pseudouridine synthase</fullName>
        <ecNumber evidence="6">5.4.99.-</ecNumber>
    </recommendedName>
</protein>
<dbReference type="InterPro" id="IPR050188">
    <property type="entry name" value="RluA_PseudoU_synthase"/>
</dbReference>
<dbReference type="GO" id="GO:0003723">
    <property type="term" value="F:RNA binding"/>
    <property type="evidence" value="ECO:0007669"/>
    <property type="project" value="UniProtKB-KW"/>
</dbReference>
<feature type="active site" evidence="4">
    <location>
        <position position="174"/>
    </location>
</feature>
<dbReference type="PANTHER" id="PTHR21600">
    <property type="entry name" value="MITOCHONDRIAL RNA PSEUDOURIDINE SYNTHASE"/>
    <property type="match status" value="1"/>
</dbReference>
<dbReference type="EMBL" id="CP018632">
    <property type="protein sequence ID" value="ASJ75861.1"/>
    <property type="molecule type" value="Genomic_DNA"/>
</dbReference>
<dbReference type="CDD" id="cd00165">
    <property type="entry name" value="S4"/>
    <property type="match status" value="1"/>
</dbReference>
<dbReference type="GO" id="GO:0000455">
    <property type="term" value="P:enzyme-directed rRNA pseudouridine synthesis"/>
    <property type="evidence" value="ECO:0007669"/>
    <property type="project" value="TreeGrafter"/>
</dbReference>
<dbReference type="InterPro" id="IPR020103">
    <property type="entry name" value="PsdUridine_synth_cat_dom_sf"/>
</dbReference>
<dbReference type="Gene3D" id="3.10.290.10">
    <property type="entry name" value="RNA-binding S4 domain"/>
    <property type="match status" value="1"/>
</dbReference>
<name>A0A2Z2P0M2_9GAMM</name>
<dbReference type="KEGG" id="gai:IMCC3135_29050"/>
<evidence type="ECO:0000313" key="8">
    <source>
        <dbReference type="EMBL" id="ASJ75861.1"/>
    </source>
</evidence>
<organism evidence="8 9">
    <name type="scientific">Granulosicoccus antarcticus IMCC3135</name>
    <dbReference type="NCBI Taxonomy" id="1192854"/>
    <lineage>
        <taxon>Bacteria</taxon>
        <taxon>Pseudomonadati</taxon>
        <taxon>Pseudomonadota</taxon>
        <taxon>Gammaproteobacteria</taxon>
        <taxon>Chromatiales</taxon>
        <taxon>Granulosicoccaceae</taxon>
        <taxon>Granulosicoccus</taxon>
    </lineage>
</organism>
<dbReference type="PROSITE" id="PS50889">
    <property type="entry name" value="S4"/>
    <property type="match status" value="1"/>
</dbReference>
<comment type="catalytic activity">
    <reaction evidence="3">
        <text>uridine(1911/1915/1917) in 23S rRNA = pseudouridine(1911/1915/1917) in 23S rRNA</text>
        <dbReference type="Rhea" id="RHEA:42524"/>
        <dbReference type="Rhea" id="RHEA-COMP:10097"/>
        <dbReference type="Rhea" id="RHEA-COMP:10098"/>
        <dbReference type="ChEBI" id="CHEBI:65314"/>
        <dbReference type="ChEBI" id="CHEBI:65315"/>
        <dbReference type="EC" id="5.4.99.23"/>
    </reaction>
</comment>
<keyword evidence="9" id="KW-1185">Reference proteome</keyword>
<dbReference type="OrthoDB" id="9807829at2"/>
<dbReference type="Proteomes" id="UP000250079">
    <property type="component" value="Chromosome"/>
</dbReference>
<evidence type="ECO:0000256" key="3">
    <source>
        <dbReference type="ARBA" id="ARBA00036882"/>
    </source>
</evidence>
<evidence type="ECO:0000256" key="4">
    <source>
        <dbReference type="PIRSR" id="PIRSR606225-1"/>
    </source>
</evidence>
<dbReference type="GO" id="GO:0160140">
    <property type="term" value="F:23S rRNA pseudouridine(1911/1915/1917) synthase activity"/>
    <property type="evidence" value="ECO:0007669"/>
    <property type="project" value="UniProtKB-EC"/>
</dbReference>
<evidence type="ECO:0000256" key="5">
    <source>
        <dbReference type="PROSITE-ProRule" id="PRU00182"/>
    </source>
</evidence>
<comment type="similarity">
    <text evidence="1 6">Belongs to the pseudouridine synthase RluA family.</text>
</comment>
<evidence type="ECO:0000256" key="6">
    <source>
        <dbReference type="RuleBase" id="RU362028"/>
    </source>
</evidence>
<dbReference type="InterPro" id="IPR036986">
    <property type="entry name" value="S4_RNA-bd_sf"/>
</dbReference>
<evidence type="ECO:0000259" key="7">
    <source>
        <dbReference type="Pfam" id="PF00849"/>
    </source>
</evidence>
<evidence type="ECO:0000256" key="2">
    <source>
        <dbReference type="ARBA" id="ARBA00023235"/>
    </source>
</evidence>
<dbReference type="SUPFAM" id="SSF55174">
    <property type="entry name" value="Alpha-L RNA-binding motif"/>
    <property type="match status" value="1"/>
</dbReference>
<dbReference type="CDD" id="cd02869">
    <property type="entry name" value="PseudoU_synth_RluA_like"/>
    <property type="match status" value="1"/>
</dbReference>
<sequence>MIFRAHINLRRLPITGQNDNPAAADVADEPLTYRIDPEWAGKRLDAVAAILFDTYSRNRLQSWIAEGYLTVNGEVRRSKDKIVGGETISLQLPPDLLADMLTEADGDGESSFVPQAMDLNIVHADEHILIINKPAGLVMHPAPGNRRGTLLNGLLHYSAAQAGVPRAGIVHRLDKDTSGLCVVARTLEAHTHLVRQLQAREMGRIYTAVVVGEVPINGTIDAPIGRHARDRKRMAVTDSGKPAVTHFECVERYLGCARVMVKLETGRTHQIRVHMTHIGHALIGDPAYGRRLAVLPRRIAEVPAVADFKRQALHATRLSLIHPGTEEPISFEADMPEDMEHLCDALKITAADAVREAEGKSRG</sequence>
<accession>A0A2Z2P0M2</accession>
<dbReference type="AlphaFoldDB" id="A0A2Z2P0M2"/>
<keyword evidence="5" id="KW-0694">RNA-binding</keyword>
<dbReference type="Gene3D" id="3.30.2350.10">
    <property type="entry name" value="Pseudouridine synthase"/>
    <property type="match status" value="1"/>
</dbReference>
<feature type="domain" description="Pseudouridine synthase RsuA/RluA-like" evidence="7">
    <location>
        <begin position="127"/>
        <end position="277"/>
    </location>
</feature>
<dbReference type="EC" id="5.4.99.-" evidence="6"/>
<dbReference type="NCBIfam" id="TIGR00005">
    <property type="entry name" value="rluA_subfam"/>
    <property type="match status" value="1"/>
</dbReference>
<keyword evidence="2 6" id="KW-0413">Isomerase</keyword>
<reference evidence="8 9" key="1">
    <citation type="submission" date="2016-12" db="EMBL/GenBank/DDBJ databases">
        <authorList>
            <person name="Song W.-J."/>
            <person name="Kurnit D.M."/>
        </authorList>
    </citation>
    <scope>NUCLEOTIDE SEQUENCE [LARGE SCALE GENOMIC DNA]</scope>
    <source>
        <strain evidence="8 9">IMCC3135</strain>
    </source>
</reference>
<proteinExistence type="inferred from homology"/>
<evidence type="ECO:0000256" key="1">
    <source>
        <dbReference type="ARBA" id="ARBA00010876"/>
    </source>
</evidence>
<gene>
    <name evidence="8" type="primary">rluD</name>
    <name evidence="8" type="ORF">IMCC3135_29050</name>
</gene>
<comment type="catalytic activity">
    <reaction evidence="6">
        <text>a uridine in RNA = a pseudouridine in RNA</text>
        <dbReference type="Rhea" id="RHEA:48348"/>
        <dbReference type="Rhea" id="RHEA-COMP:12068"/>
        <dbReference type="Rhea" id="RHEA-COMP:12069"/>
        <dbReference type="ChEBI" id="CHEBI:65314"/>
        <dbReference type="ChEBI" id="CHEBI:65315"/>
    </reaction>
</comment>
<dbReference type="SUPFAM" id="SSF55120">
    <property type="entry name" value="Pseudouridine synthase"/>
    <property type="match status" value="1"/>
</dbReference>
<dbReference type="PANTHER" id="PTHR21600:SF44">
    <property type="entry name" value="RIBOSOMAL LARGE SUBUNIT PSEUDOURIDINE SYNTHASE D"/>
    <property type="match status" value="1"/>
</dbReference>
<dbReference type="InterPro" id="IPR006225">
    <property type="entry name" value="PsdUridine_synth_RluC/D"/>
</dbReference>